<name>A0A063KVS1_9GAMM</name>
<comment type="caution">
    <text evidence="7">The sequence shown here is derived from an EMBL/GenBank/DDBJ whole genome shotgun (WGS) entry which is preliminary data.</text>
</comment>
<organism evidence="7 8">
    <name type="scientific">Pseudoalteromonas fuliginea</name>
    <dbReference type="NCBI Taxonomy" id="1872678"/>
    <lineage>
        <taxon>Bacteria</taxon>
        <taxon>Pseudomonadati</taxon>
        <taxon>Pseudomonadota</taxon>
        <taxon>Gammaproteobacteria</taxon>
        <taxon>Alteromonadales</taxon>
        <taxon>Pseudoalteromonadaceae</taxon>
        <taxon>Pseudoalteromonas</taxon>
    </lineage>
</organism>
<evidence type="ECO:0000256" key="1">
    <source>
        <dbReference type="ARBA" id="ARBA00008183"/>
    </source>
</evidence>
<dbReference type="SUPFAM" id="SSF55387">
    <property type="entry name" value="Frataxin/Nqo15-like"/>
    <property type="match status" value="1"/>
</dbReference>
<dbReference type="InterPro" id="IPR002908">
    <property type="entry name" value="Frataxin/CyaY"/>
</dbReference>
<dbReference type="Proteomes" id="UP000027154">
    <property type="component" value="Unassembled WGS sequence"/>
</dbReference>
<evidence type="ECO:0000313" key="9">
    <source>
        <dbReference type="Proteomes" id="UP000322915"/>
    </source>
</evidence>
<dbReference type="SMART" id="SM01219">
    <property type="entry name" value="Frataxin_Cyay"/>
    <property type="match status" value="1"/>
</dbReference>
<sequence length="107" mass="12425">MTEHEYHQLAEALMFTIEEQVDDCEADLDYESAQGILEIIFPDKSKIVINKQAPLHQVWVATKFNGHHFEMRDGLWIDNRSGAEFWAFINEASTRQAGQEVKWQSTL</sequence>
<keyword evidence="9" id="KW-1185">Reference proteome</keyword>
<dbReference type="Pfam" id="PF01491">
    <property type="entry name" value="Frataxin_Cyay"/>
    <property type="match status" value="1"/>
</dbReference>
<dbReference type="EMBL" id="SEUJ01000060">
    <property type="protein sequence ID" value="KAA1160833.1"/>
    <property type="molecule type" value="Genomic_DNA"/>
</dbReference>
<dbReference type="PANTHER" id="PTHR16821:SF2">
    <property type="entry name" value="FRATAXIN, MITOCHONDRIAL"/>
    <property type="match status" value="1"/>
</dbReference>
<dbReference type="OrthoDB" id="285675at2"/>
<evidence type="ECO:0000256" key="3">
    <source>
        <dbReference type="ARBA" id="ARBA00023004"/>
    </source>
</evidence>
<dbReference type="GO" id="GO:0016226">
    <property type="term" value="P:iron-sulfur cluster assembly"/>
    <property type="evidence" value="ECO:0007669"/>
    <property type="project" value="UniProtKB-UniRule"/>
</dbReference>
<dbReference type="InterPro" id="IPR020895">
    <property type="entry name" value="Frataxin_CS"/>
</dbReference>
<dbReference type="EMBL" id="JJNZ01000019">
    <property type="protein sequence ID" value="KDC52022.1"/>
    <property type="molecule type" value="Genomic_DNA"/>
</dbReference>
<dbReference type="PROSITE" id="PS50810">
    <property type="entry name" value="FRATAXIN_2"/>
    <property type="match status" value="1"/>
</dbReference>
<dbReference type="Proteomes" id="UP000324162">
    <property type="component" value="Unassembled WGS sequence"/>
</dbReference>
<evidence type="ECO:0000313" key="8">
    <source>
        <dbReference type="Proteomes" id="UP000027154"/>
    </source>
</evidence>
<evidence type="ECO:0000313" key="7">
    <source>
        <dbReference type="EMBL" id="KDC52022.1"/>
    </source>
</evidence>
<evidence type="ECO:0000313" key="10">
    <source>
        <dbReference type="Proteomes" id="UP000324162"/>
    </source>
</evidence>
<reference evidence="7 8" key="1">
    <citation type="submission" date="2014-04" db="EMBL/GenBank/DDBJ databases">
        <title>Pseudoalteromonas galatheae sp. nov., isolated from a deep-sea polychaete near Canal Concepcion, Chile.</title>
        <authorList>
            <person name="Machado H.R."/>
            <person name="Gram L."/>
            <person name="Vynne N.G."/>
        </authorList>
    </citation>
    <scope>NUCLEOTIDE SEQUENCE [LARGE SCALE GENOMIC DNA]</scope>
    <source>
        <strain evidence="7 8">KMM216</strain>
    </source>
</reference>
<dbReference type="Gene3D" id="3.30.920.10">
    <property type="entry name" value="Frataxin/CyaY"/>
    <property type="match status" value="1"/>
</dbReference>
<keyword evidence="2 4" id="KW-0479">Metal-binding</keyword>
<evidence type="ECO:0000313" key="6">
    <source>
        <dbReference type="EMBL" id="KAA1162707.1"/>
    </source>
</evidence>
<evidence type="ECO:0000256" key="4">
    <source>
        <dbReference type="HAMAP-Rule" id="MF_00142"/>
    </source>
</evidence>
<dbReference type="GO" id="GO:0005829">
    <property type="term" value="C:cytosol"/>
    <property type="evidence" value="ECO:0007669"/>
    <property type="project" value="TreeGrafter"/>
</dbReference>
<dbReference type="RefSeq" id="WP_007377335.1">
    <property type="nucleotide sequence ID" value="NZ_JBBMQV010000007.1"/>
</dbReference>
<evidence type="ECO:0000313" key="5">
    <source>
        <dbReference type="EMBL" id="KAA1160833.1"/>
    </source>
</evidence>
<dbReference type="EMBL" id="SEUK01000043">
    <property type="protein sequence ID" value="KAA1162707.1"/>
    <property type="molecule type" value="Genomic_DNA"/>
</dbReference>
<reference evidence="9 10" key="2">
    <citation type="submission" date="2019-01" db="EMBL/GenBank/DDBJ databases">
        <title>Genome sequences of marine Pseudoalteromonas species.</title>
        <authorList>
            <person name="Boraston A.B."/>
            <person name="Hehemann J.-H."/>
            <person name="Vickers C.J."/>
            <person name="Salama-Alber O."/>
            <person name="Abe K."/>
            <person name="Hettle A.J."/>
        </authorList>
    </citation>
    <scope>NUCLEOTIDE SEQUENCE [LARGE SCALE GENOMIC DNA]</scope>
    <source>
        <strain evidence="6 10">PS42</strain>
        <strain evidence="5 9">PS47</strain>
    </source>
</reference>
<dbReference type="CDD" id="cd00503">
    <property type="entry name" value="Frataxin"/>
    <property type="match status" value="1"/>
</dbReference>
<dbReference type="NCBIfam" id="TIGR03421">
    <property type="entry name" value="FeS_CyaY"/>
    <property type="match status" value="1"/>
</dbReference>
<keyword evidence="3 4" id="KW-0408">Iron</keyword>
<dbReference type="InterPro" id="IPR047584">
    <property type="entry name" value="CyaY"/>
</dbReference>
<protein>
    <recommendedName>
        <fullName evidence="4">Iron-sulfur cluster assembly protein CyaY</fullName>
    </recommendedName>
</protein>
<gene>
    <name evidence="4 7" type="primary">cyaY</name>
    <name evidence="7" type="ORF">DC53_06465</name>
    <name evidence="6" type="ORF">EU508_05050</name>
    <name evidence="5" type="ORF">EU509_05755</name>
</gene>
<dbReference type="Proteomes" id="UP000322915">
    <property type="component" value="Unassembled WGS sequence"/>
</dbReference>
<accession>A0A063KVS1</accession>
<proteinExistence type="inferred from homology"/>
<dbReference type="GO" id="GO:0008198">
    <property type="term" value="F:ferrous iron binding"/>
    <property type="evidence" value="ECO:0007669"/>
    <property type="project" value="TreeGrafter"/>
</dbReference>
<dbReference type="GO" id="GO:0008199">
    <property type="term" value="F:ferric iron binding"/>
    <property type="evidence" value="ECO:0007669"/>
    <property type="project" value="InterPro"/>
</dbReference>
<dbReference type="AlphaFoldDB" id="A0A063KVS1"/>
<dbReference type="InterPro" id="IPR036524">
    <property type="entry name" value="Frataxin/CyaY_sf"/>
</dbReference>
<dbReference type="PANTHER" id="PTHR16821">
    <property type="entry name" value="FRATAXIN"/>
    <property type="match status" value="1"/>
</dbReference>
<comment type="function">
    <text evidence="4">Involved in iron-sulfur (Fe-S) cluster assembly. May act as a regulator of Fe-S biogenesis.</text>
</comment>
<evidence type="ECO:0000256" key="2">
    <source>
        <dbReference type="ARBA" id="ARBA00022723"/>
    </source>
</evidence>
<comment type="similarity">
    <text evidence="1 4">Belongs to the frataxin family.</text>
</comment>
<dbReference type="HAMAP" id="MF_00142">
    <property type="entry name" value="CyaY"/>
    <property type="match status" value="1"/>
</dbReference>
<dbReference type="PROSITE" id="PS01344">
    <property type="entry name" value="FRATAXIN_1"/>
    <property type="match status" value="1"/>
</dbReference>